<accession>A0A418YFS4</accession>
<feature type="chain" id="PRO_5019352998" evidence="1">
    <location>
        <begin position="20"/>
        <end position="150"/>
    </location>
</feature>
<gene>
    <name evidence="3" type="ORF">D1Z90_07835</name>
</gene>
<dbReference type="SUPFAM" id="SSF160935">
    <property type="entry name" value="VPA0735-like"/>
    <property type="match status" value="1"/>
</dbReference>
<dbReference type="Pfam" id="PF06863">
    <property type="entry name" value="DUF1254"/>
    <property type="match status" value="1"/>
</dbReference>
<feature type="signal peptide" evidence="1">
    <location>
        <begin position="1"/>
        <end position="19"/>
    </location>
</feature>
<feature type="domain" description="DUF1254" evidence="2">
    <location>
        <begin position="66"/>
        <end position="120"/>
    </location>
</feature>
<comment type="caution">
    <text evidence="3">The sequence shown here is derived from an EMBL/GenBank/DDBJ whole genome shotgun (WGS) entry which is preliminary data.</text>
</comment>
<name>A0A418YFS4_9GAMM</name>
<reference evidence="3 4" key="1">
    <citation type="submission" date="2018-09" db="EMBL/GenBank/DDBJ databases">
        <authorList>
            <person name="Wang F."/>
        </authorList>
    </citation>
    <scope>NUCLEOTIDE SEQUENCE [LARGE SCALE GENOMIC DNA]</scope>
    <source>
        <strain evidence="3 4">PLHSC7-2</strain>
    </source>
</reference>
<evidence type="ECO:0000256" key="1">
    <source>
        <dbReference type="SAM" id="SignalP"/>
    </source>
</evidence>
<evidence type="ECO:0000313" key="3">
    <source>
        <dbReference type="EMBL" id="RJG48394.1"/>
    </source>
</evidence>
<dbReference type="EMBL" id="QZCH01000008">
    <property type="protein sequence ID" value="RJG48394.1"/>
    <property type="molecule type" value="Genomic_DNA"/>
</dbReference>
<keyword evidence="1" id="KW-0732">Signal</keyword>
<protein>
    <submittedName>
        <fullName evidence="3">DUF1254 domain-containing protein</fullName>
    </submittedName>
</protein>
<evidence type="ECO:0000259" key="2">
    <source>
        <dbReference type="Pfam" id="PF06863"/>
    </source>
</evidence>
<dbReference type="Proteomes" id="UP000283255">
    <property type="component" value="Unassembled WGS sequence"/>
</dbReference>
<dbReference type="RefSeq" id="WP_119910204.1">
    <property type="nucleotide sequence ID" value="NZ_QZCH01000008.1"/>
</dbReference>
<dbReference type="OrthoDB" id="547269at2"/>
<evidence type="ECO:0000313" key="4">
    <source>
        <dbReference type="Proteomes" id="UP000283255"/>
    </source>
</evidence>
<dbReference type="InterPro" id="IPR010679">
    <property type="entry name" value="DUF1254"/>
</dbReference>
<keyword evidence="4" id="KW-1185">Reference proteome</keyword>
<proteinExistence type="predicted"/>
<organism evidence="3 4">
    <name type="scientific">Motilimonas pumila</name>
    <dbReference type="NCBI Taxonomy" id="2303987"/>
    <lineage>
        <taxon>Bacteria</taxon>
        <taxon>Pseudomonadati</taxon>
        <taxon>Pseudomonadota</taxon>
        <taxon>Gammaproteobacteria</taxon>
        <taxon>Alteromonadales</taxon>
        <taxon>Alteromonadales genera incertae sedis</taxon>
        <taxon>Motilimonas</taxon>
    </lineage>
</organism>
<reference evidence="3 4" key="2">
    <citation type="submission" date="2019-01" db="EMBL/GenBank/DDBJ databases">
        <title>Motilimonas pumilus sp. nov., isolated from the gut of sea cucumber (Apostichopus japonicus).</title>
        <authorList>
            <person name="Wang F.-Q."/>
            <person name="Ren L.-H."/>
            <person name="Lin Y.-W."/>
            <person name="Sun G.-H."/>
            <person name="Du Z.-J."/>
            <person name="Zhao J.-X."/>
            <person name="Liu X.-J."/>
            <person name="Liu L.-J."/>
        </authorList>
    </citation>
    <scope>NUCLEOTIDE SEQUENCE [LARGE SCALE GENOMIC DNA]</scope>
    <source>
        <strain evidence="3 4">PLHSC7-2</strain>
    </source>
</reference>
<dbReference type="AlphaFoldDB" id="A0A418YFS4"/>
<sequence length="150" mass="16363">MNKTLIATLLAGCSGLAIAQPFDAINPIDSSNWDINPQDYGMTAEQFIESESLHFMKNMAQREGINGIFHFTTLAKAEDRWVVSPYNGVVYSMVVVDVSEGFTLTLPNTGECYITTQIVSQEHISSQLMGGGTYTYDGSECKGTHVVIGI</sequence>